<evidence type="ECO:0000313" key="5">
    <source>
        <dbReference type="EMBL" id="MBB5157571.1"/>
    </source>
</evidence>
<dbReference type="InterPro" id="IPR006015">
    <property type="entry name" value="Universal_stress_UspA"/>
</dbReference>
<keyword evidence="3" id="KW-0067">ATP-binding</keyword>
<organism evidence="5 6">
    <name type="scientific">Saccharopolyspora phatthalungensis</name>
    <dbReference type="NCBI Taxonomy" id="664693"/>
    <lineage>
        <taxon>Bacteria</taxon>
        <taxon>Bacillati</taxon>
        <taxon>Actinomycetota</taxon>
        <taxon>Actinomycetes</taxon>
        <taxon>Pseudonocardiales</taxon>
        <taxon>Pseudonocardiaceae</taxon>
        <taxon>Saccharopolyspora</taxon>
    </lineage>
</organism>
<evidence type="ECO:0000256" key="1">
    <source>
        <dbReference type="ARBA" id="ARBA00008791"/>
    </source>
</evidence>
<protein>
    <submittedName>
        <fullName evidence="5">Nucleotide-binding universal stress UspA family protein</fullName>
    </submittedName>
</protein>
<dbReference type="AlphaFoldDB" id="A0A840QCK4"/>
<name>A0A840QCK4_9PSEU</name>
<reference evidence="5 6" key="1">
    <citation type="submission" date="2020-08" db="EMBL/GenBank/DDBJ databases">
        <title>Sequencing the genomes of 1000 actinobacteria strains.</title>
        <authorList>
            <person name="Klenk H.-P."/>
        </authorList>
    </citation>
    <scope>NUCLEOTIDE SEQUENCE [LARGE SCALE GENOMIC DNA]</scope>
    <source>
        <strain evidence="5 6">DSM 45584</strain>
    </source>
</reference>
<dbReference type="InterPro" id="IPR006016">
    <property type="entry name" value="UspA"/>
</dbReference>
<dbReference type="GO" id="GO:0005524">
    <property type="term" value="F:ATP binding"/>
    <property type="evidence" value="ECO:0007669"/>
    <property type="project" value="UniProtKB-KW"/>
</dbReference>
<gene>
    <name evidence="5" type="ORF">BJ970_005105</name>
</gene>
<keyword evidence="6" id="KW-1185">Reference proteome</keyword>
<keyword evidence="2" id="KW-0547">Nucleotide-binding</keyword>
<evidence type="ECO:0000256" key="3">
    <source>
        <dbReference type="ARBA" id="ARBA00022840"/>
    </source>
</evidence>
<evidence type="ECO:0000313" key="6">
    <source>
        <dbReference type="Proteomes" id="UP000584374"/>
    </source>
</evidence>
<evidence type="ECO:0000256" key="2">
    <source>
        <dbReference type="ARBA" id="ARBA00022741"/>
    </source>
</evidence>
<feature type="domain" description="UspA" evidence="4">
    <location>
        <begin position="143"/>
        <end position="279"/>
    </location>
</feature>
<sequence length="283" mass="30232">MRKPNVVGVDGSESALDAVRWAARDAVLHRVPLRLISVGPKPAPDTAREVNRSDRDGWLSAAAQVATDTAPGVETTSELRAGIPYAVLVEESAQARRMVVGIRGLGERTGLPVGSTAETVAIHAKCPVVVVRGRVPEPAEASPVIVGVDGSRVGEAAAAVAFDEASARRVPLVAVHVWIDVAVEPWFAIDDDREWAEIDETERAVLAERLAGWQEKYPDVEVLRVVERDRPVRYLVEHAKHAQLIVVGSRGRGGMSGMLLGSTSRALLHTAPCPVLIARTAGL</sequence>
<comment type="similarity">
    <text evidence="1">Belongs to the universal stress protein A family.</text>
</comment>
<dbReference type="EMBL" id="JACHIW010000001">
    <property type="protein sequence ID" value="MBB5157571.1"/>
    <property type="molecule type" value="Genomic_DNA"/>
</dbReference>
<accession>A0A840QCK4</accession>
<dbReference type="PANTHER" id="PTHR46268:SF27">
    <property type="entry name" value="UNIVERSAL STRESS PROTEIN RV2623"/>
    <property type="match status" value="1"/>
</dbReference>
<dbReference type="PRINTS" id="PR01438">
    <property type="entry name" value="UNVRSLSTRESS"/>
</dbReference>
<dbReference type="SUPFAM" id="SSF52402">
    <property type="entry name" value="Adenine nucleotide alpha hydrolases-like"/>
    <property type="match status" value="2"/>
</dbReference>
<dbReference type="Proteomes" id="UP000584374">
    <property type="component" value="Unassembled WGS sequence"/>
</dbReference>
<comment type="caution">
    <text evidence="5">The sequence shown here is derived from an EMBL/GenBank/DDBJ whole genome shotgun (WGS) entry which is preliminary data.</text>
</comment>
<dbReference type="InterPro" id="IPR014729">
    <property type="entry name" value="Rossmann-like_a/b/a_fold"/>
</dbReference>
<proteinExistence type="inferred from homology"/>
<feature type="domain" description="UspA" evidence="4">
    <location>
        <begin position="1"/>
        <end position="132"/>
    </location>
</feature>
<dbReference type="PANTHER" id="PTHR46268">
    <property type="entry name" value="STRESS RESPONSE PROTEIN NHAX"/>
    <property type="match status" value="1"/>
</dbReference>
<evidence type="ECO:0000259" key="4">
    <source>
        <dbReference type="Pfam" id="PF00582"/>
    </source>
</evidence>
<dbReference type="RefSeq" id="WP_184728461.1">
    <property type="nucleotide sequence ID" value="NZ_JACHIW010000001.1"/>
</dbReference>
<dbReference type="Pfam" id="PF00582">
    <property type="entry name" value="Usp"/>
    <property type="match status" value="2"/>
</dbReference>
<dbReference type="Gene3D" id="3.40.50.620">
    <property type="entry name" value="HUPs"/>
    <property type="match status" value="2"/>
</dbReference>